<dbReference type="STRING" id="452652.KSE_65810"/>
<dbReference type="Pfam" id="PF07179">
    <property type="entry name" value="SseB"/>
    <property type="match status" value="1"/>
</dbReference>
<sequence length="148" mass="15129">MAGGQRVSNAGLAHQVRMVRAGAGDPRAMVSVFRGSAVYVPQEPGGALWCGEHGGVRWILAFTSEEELGAFARVRGFAGSELPYVTVRGDRLLDVAVPAAGVPCGVALDAGGAQPMLFPPVRGIVPDGCAVDAGTDPGTGTETDGVRR</sequence>
<organism evidence="2 3">
    <name type="scientific">Kitasatospora setae (strain ATCC 33774 / DSM 43861 / JCM 3304 / KCC A-0304 / NBRC 14216 / KM-6054)</name>
    <name type="common">Streptomyces setae</name>
    <dbReference type="NCBI Taxonomy" id="452652"/>
    <lineage>
        <taxon>Bacteria</taxon>
        <taxon>Bacillati</taxon>
        <taxon>Actinomycetota</taxon>
        <taxon>Actinomycetes</taxon>
        <taxon>Kitasatosporales</taxon>
        <taxon>Streptomycetaceae</taxon>
        <taxon>Kitasatospora</taxon>
    </lineage>
</organism>
<protein>
    <recommendedName>
        <fullName evidence="1">SseB protein N-terminal domain-containing protein</fullName>
    </recommendedName>
</protein>
<accession>E4N2F6</accession>
<feature type="domain" description="SseB protein N-terminal" evidence="1">
    <location>
        <begin position="22"/>
        <end position="120"/>
    </location>
</feature>
<dbReference type="HOGENOM" id="CLU_151342_0_0_11"/>
<dbReference type="EMBL" id="AP010968">
    <property type="protein sequence ID" value="BAJ32340.1"/>
    <property type="molecule type" value="Genomic_DNA"/>
</dbReference>
<reference evidence="2 3" key="1">
    <citation type="journal article" date="2010" name="DNA Res.">
        <title>Genome sequence of Kitasatospora setae NBRC 14216T: an evolutionary snapshot of the family Streptomycetaceae.</title>
        <authorList>
            <person name="Ichikawa N."/>
            <person name="Oguchi A."/>
            <person name="Ikeda H."/>
            <person name="Ishikawa J."/>
            <person name="Kitani S."/>
            <person name="Watanabe Y."/>
            <person name="Nakamura S."/>
            <person name="Katano Y."/>
            <person name="Kishi E."/>
            <person name="Sasagawa M."/>
            <person name="Ankai A."/>
            <person name="Fukui S."/>
            <person name="Hashimoto Y."/>
            <person name="Kamata S."/>
            <person name="Otoguro M."/>
            <person name="Tanikawa S."/>
            <person name="Nihira T."/>
            <person name="Horinouchi S."/>
            <person name="Ohnishi Y."/>
            <person name="Hayakawa M."/>
            <person name="Kuzuyama T."/>
            <person name="Arisawa A."/>
            <person name="Nomoto F."/>
            <person name="Miura H."/>
            <person name="Takahashi Y."/>
            <person name="Fujita N."/>
        </authorList>
    </citation>
    <scope>NUCLEOTIDE SEQUENCE [LARGE SCALE GENOMIC DNA]</scope>
    <source>
        <strain evidence="3">ATCC 33774 / DSM 43861 / JCM 3304 / KCC A-0304 / NBRC 14216 / KM-6054</strain>
    </source>
</reference>
<gene>
    <name evidence="2" type="ordered locus">KSE_65810</name>
</gene>
<dbReference type="KEGG" id="ksk:KSE_65810"/>
<evidence type="ECO:0000259" key="1">
    <source>
        <dbReference type="Pfam" id="PF07179"/>
    </source>
</evidence>
<keyword evidence="3" id="KW-1185">Reference proteome</keyword>
<evidence type="ECO:0000313" key="3">
    <source>
        <dbReference type="Proteomes" id="UP000007076"/>
    </source>
</evidence>
<evidence type="ECO:0000313" key="2">
    <source>
        <dbReference type="EMBL" id="BAJ32340.1"/>
    </source>
</evidence>
<dbReference type="PATRIC" id="fig|452652.3.peg.6607"/>
<name>E4N2F6_KITSK</name>
<proteinExistence type="predicted"/>
<dbReference type="Proteomes" id="UP000007076">
    <property type="component" value="Chromosome"/>
</dbReference>
<dbReference type="InterPro" id="IPR009839">
    <property type="entry name" value="SseB_N"/>
</dbReference>
<dbReference type="AlphaFoldDB" id="E4N2F6"/>
<dbReference type="eggNOG" id="ENOG502ZEFV">
    <property type="taxonomic scope" value="Bacteria"/>
</dbReference>